<dbReference type="AlphaFoldDB" id="A0A3S3MYC8"/>
<dbReference type="PANTHER" id="PTHR33284">
    <property type="entry name" value="RIBOSOMAL PROTEIN L25/GLN-TRNA SYNTHETASE, ANTI-CODON-BINDING DOMAIN-CONTAINING PROTEIN"/>
    <property type="match status" value="1"/>
</dbReference>
<organism evidence="2 3">
    <name type="scientific">Cinnamomum micranthum f. kanehirae</name>
    <dbReference type="NCBI Taxonomy" id="337451"/>
    <lineage>
        <taxon>Eukaryota</taxon>
        <taxon>Viridiplantae</taxon>
        <taxon>Streptophyta</taxon>
        <taxon>Embryophyta</taxon>
        <taxon>Tracheophyta</taxon>
        <taxon>Spermatophyta</taxon>
        <taxon>Magnoliopsida</taxon>
        <taxon>Magnoliidae</taxon>
        <taxon>Laurales</taxon>
        <taxon>Lauraceae</taxon>
        <taxon>Cinnamomum</taxon>
    </lineage>
</organism>
<dbReference type="Pfam" id="PF14693">
    <property type="entry name" value="Ribosomal_TL5_C"/>
    <property type="match status" value="1"/>
</dbReference>
<dbReference type="GO" id="GO:0022625">
    <property type="term" value="C:cytosolic large ribosomal subunit"/>
    <property type="evidence" value="ECO:0007669"/>
    <property type="project" value="TreeGrafter"/>
</dbReference>
<keyword evidence="2" id="KW-0687">Ribonucleoprotein</keyword>
<dbReference type="EMBL" id="QPKB01000007">
    <property type="protein sequence ID" value="RWR88581.1"/>
    <property type="molecule type" value="Genomic_DNA"/>
</dbReference>
<reference evidence="2 3" key="1">
    <citation type="journal article" date="2019" name="Nat. Plants">
        <title>Stout camphor tree genome fills gaps in understanding of flowering plant genome evolution.</title>
        <authorList>
            <person name="Chaw S.M."/>
            <person name="Liu Y.C."/>
            <person name="Wu Y.W."/>
            <person name="Wang H.Y."/>
            <person name="Lin C.I."/>
            <person name="Wu C.S."/>
            <person name="Ke H.M."/>
            <person name="Chang L.Y."/>
            <person name="Hsu C.Y."/>
            <person name="Yang H.T."/>
            <person name="Sudianto E."/>
            <person name="Hsu M.H."/>
            <person name="Wu K.P."/>
            <person name="Wang L.N."/>
            <person name="Leebens-Mack J.H."/>
            <person name="Tsai I.J."/>
        </authorList>
    </citation>
    <scope>NUCLEOTIDE SEQUENCE [LARGE SCALE GENOMIC DNA]</scope>
    <source>
        <strain evidence="3">cv. Chaw 1501</strain>
        <tissue evidence="2">Young leaves</tissue>
    </source>
</reference>
<feature type="domain" description="Large ribosomal subunit protein bL25 beta" evidence="1">
    <location>
        <begin position="145"/>
        <end position="227"/>
    </location>
</feature>
<dbReference type="STRING" id="337451.A0A3S3MYC8"/>
<dbReference type="InterPro" id="IPR029751">
    <property type="entry name" value="Ribosomal_L25_dom"/>
</dbReference>
<dbReference type="Proteomes" id="UP000283530">
    <property type="component" value="Unassembled WGS sequence"/>
</dbReference>
<dbReference type="Gene3D" id="2.170.120.20">
    <property type="entry name" value="Ribosomal protein L25, beta domain"/>
    <property type="match status" value="1"/>
</dbReference>
<dbReference type="InterPro" id="IPR020057">
    <property type="entry name" value="Ribosomal_bL25_b-dom"/>
</dbReference>
<accession>A0A3S3MYC8</accession>
<dbReference type="InterPro" id="IPR011035">
    <property type="entry name" value="Ribosomal_bL25/Gln-tRNA_synth"/>
</dbReference>
<dbReference type="SUPFAM" id="SSF50715">
    <property type="entry name" value="Ribosomal protein L25-like"/>
    <property type="match status" value="1"/>
</dbReference>
<dbReference type="InterPro" id="IPR020930">
    <property type="entry name" value="Ribosomal_uL5_bac-type"/>
</dbReference>
<evidence type="ECO:0000313" key="3">
    <source>
        <dbReference type="Proteomes" id="UP000283530"/>
    </source>
</evidence>
<sequence length="264" mass="29242">MLQRCRHGIRLLASGPSSSSSSYHTIQAVPREWTGSKVAARERTQGRIPSVVFRQGKIEDITNGKRPISKKHLLTTDRKQINSILKTVQQPFFCSTTFNLQIRAGPSSSLLLDSGTVLPIKVHTNSETGQILNLVFIWADGDSELKVDVPLVFKGEDVCPGLKKGGYLNTIRTSLKYLCPVEHIPPKLEVDLSNLDIGDKVLMSNVVVHPSLKLLSKNENMPVCKIMTTGLKHLQQFILGEMHFNVGTLFRCCLMAYMSVGGML</sequence>
<comment type="caution">
    <text evidence="2">The sequence shown here is derived from an EMBL/GenBank/DDBJ whole genome shotgun (WGS) entry which is preliminary data.</text>
</comment>
<name>A0A3S3MYC8_9MAGN</name>
<gene>
    <name evidence="2" type="ORF">CKAN_01760500</name>
</gene>
<proteinExistence type="predicted"/>
<dbReference type="FunFam" id="2.170.120.20:FF:000006">
    <property type="entry name" value="Ribosomal protein L25/Gln-tRNA synthetase, anti-codon-binding domain-containing protein"/>
    <property type="match status" value="1"/>
</dbReference>
<dbReference type="GO" id="GO:0008097">
    <property type="term" value="F:5S rRNA binding"/>
    <property type="evidence" value="ECO:0007669"/>
    <property type="project" value="TreeGrafter"/>
</dbReference>
<evidence type="ECO:0000313" key="2">
    <source>
        <dbReference type="EMBL" id="RWR88581.1"/>
    </source>
</evidence>
<dbReference type="OrthoDB" id="193674at2759"/>
<protein>
    <submittedName>
        <fullName evidence="2">50S ribosomal protein L25</fullName>
    </submittedName>
</protein>
<keyword evidence="2" id="KW-0689">Ribosomal protein</keyword>
<evidence type="ECO:0000259" key="1">
    <source>
        <dbReference type="Pfam" id="PF14693"/>
    </source>
</evidence>
<dbReference type="GO" id="GO:0003735">
    <property type="term" value="F:structural constituent of ribosome"/>
    <property type="evidence" value="ECO:0007669"/>
    <property type="project" value="InterPro"/>
</dbReference>
<dbReference type="CDD" id="cd00495">
    <property type="entry name" value="Ribosomal_L25_TL5_CTC"/>
    <property type="match status" value="1"/>
</dbReference>
<keyword evidence="3" id="KW-1185">Reference proteome</keyword>
<dbReference type="InterPro" id="IPR037121">
    <property type="entry name" value="Ribosomal_bL25_C"/>
</dbReference>
<dbReference type="PANTHER" id="PTHR33284:SF2">
    <property type="entry name" value="RIBOSOMAL PROTEIN L25_GLN-TRNA SYNTHETASE, ANTI-CODON-BINDING DOMAIN-CONTAINING PROTEIN"/>
    <property type="match status" value="1"/>
</dbReference>
<dbReference type="GO" id="GO:0006412">
    <property type="term" value="P:translation"/>
    <property type="evidence" value="ECO:0007669"/>
    <property type="project" value="InterPro"/>
</dbReference>